<dbReference type="InterPro" id="IPR039431">
    <property type="entry name" value="Vta1/CALS_N"/>
</dbReference>
<accession>A0A183AWD2</accession>
<proteinExistence type="predicted"/>
<keyword evidence="2" id="KW-0472">Membrane</keyword>
<feature type="domain" description="Vta1/callose synthase N-terminal" evidence="3">
    <location>
        <begin position="12"/>
        <end position="154"/>
    </location>
</feature>
<evidence type="ECO:0000313" key="4">
    <source>
        <dbReference type="EMBL" id="VDP88273.1"/>
    </source>
</evidence>
<dbReference type="AlphaFoldDB" id="A0A183AWD2"/>
<evidence type="ECO:0000259" key="3">
    <source>
        <dbReference type="Pfam" id="PF04652"/>
    </source>
</evidence>
<dbReference type="PANTHER" id="PTHR46009:SF1">
    <property type="entry name" value="VACUOLAR PROTEIN SORTING-ASSOCIATED PROTEIN VTA1 HOMOLOG"/>
    <property type="match status" value="1"/>
</dbReference>
<name>A0A183AWD2_9TREM</name>
<sequence>MALPDPPDSMKSITMFLKCATEHDTRDPVVAYYCRLCAFQKGFGIDASSQAAKSFLNKLMSHLEASKKQLATNECITSETLGLAHVESYALKLFNFACQRDLNADFGRATVKSFYTAGVLLDVATTLGNPNDELEKARKYAKWKAVYIIQCQKNGETPVAGPAAANENDDLPTRATTALLIAIS</sequence>
<dbReference type="Proteomes" id="UP000272942">
    <property type="component" value="Unassembled WGS sequence"/>
</dbReference>
<evidence type="ECO:0000256" key="2">
    <source>
        <dbReference type="ARBA" id="ARBA00023136"/>
    </source>
</evidence>
<dbReference type="EMBL" id="UZAN01050501">
    <property type="protein sequence ID" value="VDP88273.1"/>
    <property type="molecule type" value="Genomic_DNA"/>
</dbReference>
<dbReference type="OrthoDB" id="391137at2759"/>
<comment type="subcellular location">
    <subcellularLocation>
        <location evidence="1">Endomembrane system</location>
    </subcellularLocation>
</comment>
<evidence type="ECO:0000313" key="5">
    <source>
        <dbReference type="Proteomes" id="UP000272942"/>
    </source>
</evidence>
<dbReference type="GO" id="GO:0005771">
    <property type="term" value="C:multivesicular body"/>
    <property type="evidence" value="ECO:0007669"/>
    <property type="project" value="TreeGrafter"/>
</dbReference>
<reference evidence="4 5" key="2">
    <citation type="submission" date="2018-11" db="EMBL/GenBank/DDBJ databases">
        <authorList>
            <consortium name="Pathogen Informatics"/>
        </authorList>
    </citation>
    <scope>NUCLEOTIDE SEQUENCE [LARGE SCALE GENOMIC DNA]</scope>
    <source>
        <strain evidence="4 5">Egypt</strain>
    </source>
</reference>
<keyword evidence="5" id="KW-1185">Reference proteome</keyword>
<dbReference type="InterPro" id="IPR023175">
    <property type="entry name" value="Vta1/CALS_N_sf"/>
</dbReference>
<dbReference type="WBParaSite" id="ECPE_0001130201-mRNA-1">
    <property type="protein sequence ID" value="ECPE_0001130201-mRNA-1"/>
    <property type="gene ID" value="ECPE_0001130201"/>
</dbReference>
<evidence type="ECO:0000256" key="1">
    <source>
        <dbReference type="ARBA" id="ARBA00004308"/>
    </source>
</evidence>
<reference evidence="6" key="1">
    <citation type="submission" date="2016-06" db="UniProtKB">
        <authorList>
            <consortium name="WormBaseParasite"/>
        </authorList>
    </citation>
    <scope>IDENTIFICATION</scope>
</reference>
<gene>
    <name evidence="4" type="ORF">ECPE_LOCUS11267</name>
</gene>
<dbReference type="Pfam" id="PF04652">
    <property type="entry name" value="Vta1"/>
    <property type="match status" value="1"/>
</dbReference>
<dbReference type="GO" id="GO:0032511">
    <property type="term" value="P:late endosome to vacuole transport via multivesicular body sorting pathway"/>
    <property type="evidence" value="ECO:0007669"/>
    <property type="project" value="InterPro"/>
</dbReference>
<organism evidence="6">
    <name type="scientific">Echinostoma caproni</name>
    <dbReference type="NCBI Taxonomy" id="27848"/>
    <lineage>
        <taxon>Eukaryota</taxon>
        <taxon>Metazoa</taxon>
        <taxon>Spiralia</taxon>
        <taxon>Lophotrochozoa</taxon>
        <taxon>Platyhelminthes</taxon>
        <taxon>Trematoda</taxon>
        <taxon>Digenea</taxon>
        <taxon>Plagiorchiida</taxon>
        <taxon>Echinostomata</taxon>
        <taxon>Echinostomatoidea</taxon>
        <taxon>Echinostomatidae</taxon>
        <taxon>Echinostoma</taxon>
    </lineage>
</organism>
<dbReference type="InterPro" id="IPR044538">
    <property type="entry name" value="Vta1-like"/>
</dbReference>
<protein>
    <submittedName>
        <fullName evidence="6">Vta1 domain-containing protein</fullName>
    </submittedName>
</protein>
<dbReference type="Gene3D" id="1.25.40.270">
    <property type="entry name" value="Vacuolar protein sorting-associated protein vta1"/>
    <property type="match status" value="1"/>
</dbReference>
<evidence type="ECO:0000313" key="6">
    <source>
        <dbReference type="WBParaSite" id="ECPE_0001130201-mRNA-1"/>
    </source>
</evidence>
<dbReference type="PANTHER" id="PTHR46009">
    <property type="entry name" value="VACUOLAR PROTEIN SORTING-ASSOCIATED PROTEIN VTA1 HOMOLOG"/>
    <property type="match status" value="1"/>
</dbReference>